<dbReference type="Proteomes" id="UP000321224">
    <property type="component" value="Unassembled WGS sequence"/>
</dbReference>
<evidence type="ECO:0000313" key="1">
    <source>
        <dbReference type="EMBL" id="GEL74060.1"/>
    </source>
</evidence>
<dbReference type="EMBL" id="BJVY01000042">
    <property type="protein sequence ID" value="GEL74060.1"/>
    <property type="molecule type" value="Genomic_DNA"/>
</dbReference>
<keyword evidence="3" id="KW-1185">Reference proteome</keyword>
<reference evidence="2 3" key="1">
    <citation type="submission" date="2016-10" db="EMBL/GenBank/DDBJ databases">
        <authorList>
            <person name="Varghese N."/>
            <person name="Submissions S."/>
        </authorList>
    </citation>
    <scope>NUCLEOTIDE SEQUENCE [LARGE SCALE GENOMIC DNA]</scope>
    <source>
        <strain evidence="2 3">DSM 2260</strain>
    </source>
</reference>
<protein>
    <submittedName>
        <fullName evidence="1">Uncharacterized protein</fullName>
    </submittedName>
</protein>
<name>A0A511HKG4_9BACT</name>
<proteinExistence type="predicted"/>
<dbReference type="Proteomes" id="UP000198717">
    <property type="component" value="Unassembled WGS sequence"/>
</dbReference>
<dbReference type="AlphaFoldDB" id="A0A511HKG4"/>
<evidence type="ECO:0000313" key="4">
    <source>
        <dbReference type="Proteomes" id="UP000321224"/>
    </source>
</evidence>
<organism evidence="1 4">
    <name type="scientific">Myxococcus virescens</name>
    <dbReference type="NCBI Taxonomy" id="83456"/>
    <lineage>
        <taxon>Bacteria</taxon>
        <taxon>Pseudomonadati</taxon>
        <taxon>Myxococcota</taxon>
        <taxon>Myxococcia</taxon>
        <taxon>Myxococcales</taxon>
        <taxon>Cystobacterineae</taxon>
        <taxon>Myxococcaceae</taxon>
        <taxon>Myxococcus</taxon>
    </lineage>
</organism>
<gene>
    <name evidence="1" type="ORF">MVI01_58440</name>
    <name evidence="2" type="ORF">SAMN04488504_114134</name>
</gene>
<evidence type="ECO:0000313" key="2">
    <source>
        <dbReference type="EMBL" id="SDE90546.1"/>
    </source>
</evidence>
<sequence>MLRIRPEQMAFMNAQGRERFIAETLHSLPSVFPGDARLQDARVLRGTVEDGIAHAERHGITDAREVTLYVFLFIEFGPGFEKAPATRWMGDLLTDAQRPASEKLNLIYARLELAQAREGNG</sequence>
<comment type="caution">
    <text evidence="1">The sequence shown here is derived from an EMBL/GenBank/DDBJ whole genome shotgun (WGS) entry which is preliminary data.</text>
</comment>
<reference evidence="1 4" key="2">
    <citation type="submission" date="2019-07" db="EMBL/GenBank/DDBJ databases">
        <title>Whole genome shotgun sequence of Myxococcus virescens NBRC 100334.</title>
        <authorList>
            <person name="Hosoyama A."/>
            <person name="Uohara A."/>
            <person name="Ohji S."/>
            <person name="Ichikawa N."/>
        </authorList>
    </citation>
    <scope>NUCLEOTIDE SEQUENCE [LARGE SCALE GENOMIC DNA]</scope>
    <source>
        <strain evidence="1 4">NBRC 100334</strain>
    </source>
</reference>
<dbReference type="EMBL" id="FNAJ01000014">
    <property type="protein sequence ID" value="SDE90546.1"/>
    <property type="molecule type" value="Genomic_DNA"/>
</dbReference>
<evidence type="ECO:0000313" key="3">
    <source>
        <dbReference type="Proteomes" id="UP000198717"/>
    </source>
</evidence>
<accession>A0A511HKG4</accession>